<dbReference type="GO" id="GO:0003825">
    <property type="term" value="F:alpha,alpha-trehalose-phosphate synthase (UDP-forming) activity"/>
    <property type="evidence" value="ECO:0007669"/>
    <property type="project" value="TreeGrafter"/>
</dbReference>
<dbReference type="HOGENOM" id="CLU_002351_3_3_1"/>
<accession>A0A059EZB2</accession>
<sequence>MKIIAVHKKVPFTLRRKDSTNLIGIKKLEGLLKTPQFNKASSIKPVFDEITPVESVKEVEVKHNPISSMLLRDMKDIVYLGTLEGVEILKNETKDKILKILQKDYKNNSFYPISIEECRFGKLMENLCYNKNWDDVLLKNNEEYYYQSLEYNKALAEEILGIYKFGDIIWITDPLHFSLPKILREKISDIKIAVSFLLPFPSFDKFSCFSHPVEIIESLLQASYIDFQCKNDLTNFVDFAKINTKCSYKNRTIKHKREVNLSINPIALKEDLPKKVLASDLAKNCINELKCLHKNKKIVVSVSKLDSNHLISIYKSINYFLKHFNTDVIFVNLELSIGEYNTEEKAEISRIEDYLRFNGYDENFKRLCVPDYKYYAYLSLADVCVVLDDHIPAIRDFTFINRNKPLIVNKMIRLEKNNFIKVNPKNEIKLANKINDALKSEGNTNYNIEIFNSSVSKFISKIKKGVKKKLTLEKVIPENKLDLIKEKYSSAKKCAFIFDYDGTLTKIVDKPENAFPSDVVKIFLKDLSEKNKVIISTGRDKATVDKWFPKELEVYAEHGSLHRFKGDWSYLSEVHGWKEYAREVINYYVERSPGSLLEEKETSLAFHYRNCDETIQNKQAQACVASLLTTFKDFKQLEVHEGKCVVEIKPSGKNKGDLIKLILEEEDYDFIFCAGDDVTDEDMFIEGRLKDVFHSVLVGSRESYAKYKVNTPEDLINFVKELVK</sequence>
<dbReference type="PANTHER" id="PTHR10788">
    <property type="entry name" value="TREHALOSE-6-PHOSPHATE SYNTHASE"/>
    <property type="match status" value="1"/>
</dbReference>
<proteinExistence type="inferred from homology"/>
<evidence type="ECO:0000256" key="1">
    <source>
        <dbReference type="ARBA" id="ARBA00005409"/>
    </source>
</evidence>
<dbReference type="VEuPathDB" id="MicrosporidiaDB:H312_02554"/>
<dbReference type="SUPFAM" id="SSF56784">
    <property type="entry name" value="HAD-like"/>
    <property type="match status" value="1"/>
</dbReference>
<dbReference type="EMBL" id="KK365208">
    <property type="protein sequence ID" value="KCZ80036.1"/>
    <property type="molecule type" value="Genomic_DNA"/>
</dbReference>
<comment type="similarity">
    <text evidence="2">In the C-terminal section; belongs to the trehalose phosphatase family.</text>
</comment>
<dbReference type="GO" id="GO:0004805">
    <property type="term" value="F:trehalose-phosphatase activity"/>
    <property type="evidence" value="ECO:0007669"/>
    <property type="project" value="TreeGrafter"/>
</dbReference>
<dbReference type="GO" id="GO:0005946">
    <property type="term" value="C:alpha,alpha-trehalose-phosphate synthase complex (UDP-forming)"/>
    <property type="evidence" value="ECO:0007669"/>
    <property type="project" value="TreeGrafter"/>
</dbReference>
<dbReference type="InterPro" id="IPR023214">
    <property type="entry name" value="HAD_sf"/>
</dbReference>
<dbReference type="AlphaFoldDB" id="A0A059EZB2"/>
<dbReference type="InterPro" id="IPR036412">
    <property type="entry name" value="HAD-like_sf"/>
</dbReference>
<dbReference type="Gene3D" id="3.40.50.2000">
    <property type="entry name" value="Glycogen Phosphorylase B"/>
    <property type="match status" value="1"/>
</dbReference>
<dbReference type="NCBIfam" id="TIGR01484">
    <property type="entry name" value="HAD-SF-IIB"/>
    <property type="match status" value="1"/>
</dbReference>
<dbReference type="OrthoDB" id="755951at2759"/>
<evidence type="ECO:0000313" key="3">
    <source>
        <dbReference type="EMBL" id="KCZ80036.1"/>
    </source>
</evidence>
<dbReference type="InterPro" id="IPR006379">
    <property type="entry name" value="HAD-SF_hydro_IIB"/>
</dbReference>
<dbReference type="STRING" id="1288291.A0A059EZB2"/>
<dbReference type="Gene3D" id="3.30.70.1020">
    <property type="entry name" value="Trehalose-6-phosphate phosphatase related protein, domain 2"/>
    <property type="match status" value="1"/>
</dbReference>
<organism evidence="3 4">
    <name type="scientific">Anncaliia algerae PRA339</name>
    <dbReference type="NCBI Taxonomy" id="1288291"/>
    <lineage>
        <taxon>Eukaryota</taxon>
        <taxon>Fungi</taxon>
        <taxon>Fungi incertae sedis</taxon>
        <taxon>Microsporidia</taxon>
        <taxon>Tubulinosematoidea</taxon>
        <taxon>Tubulinosematidae</taxon>
        <taxon>Anncaliia</taxon>
    </lineage>
</organism>
<gene>
    <name evidence="3" type="ORF">H312_02554</name>
</gene>
<reference evidence="3 4" key="2">
    <citation type="submission" date="2014-03" db="EMBL/GenBank/DDBJ databases">
        <title>The Genome Sequence of Anncaliia algerae insect isolate PRA339.</title>
        <authorList>
            <consortium name="The Broad Institute Genome Sequencing Platform"/>
            <consortium name="The Broad Institute Genome Sequencing Center for Infectious Disease"/>
            <person name="Cuomo C."/>
            <person name="Becnel J."/>
            <person name="Sanscrainte N."/>
            <person name="Walker B."/>
            <person name="Young S.K."/>
            <person name="Zeng Q."/>
            <person name="Gargeya S."/>
            <person name="Fitzgerald M."/>
            <person name="Haas B."/>
            <person name="Abouelleil A."/>
            <person name="Alvarado L."/>
            <person name="Arachchi H.M."/>
            <person name="Berlin A.M."/>
            <person name="Chapman S.B."/>
            <person name="Dewar J."/>
            <person name="Goldberg J."/>
            <person name="Griggs A."/>
            <person name="Gujja S."/>
            <person name="Hansen M."/>
            <person name="Howarth C."/>
            <person name="Imamovic A."/>
            <person name="Larimer J."/>
            <person name="McCowan C."/>
            <person name="Murphy C."/>
            <person name="Neiman D."/>
            <person name="Pearson M."/>
            <person name="Priest M."/>
            <person name="Roberts A."/>
            <person name="Saif S."/>
            <person name="Shea T."/>
            <person name="Sisk P."/>
            <person name="Sykes S."/>
            <person name="Wortman J."/>
            <person name="Nusbaum C."/>
            <person name="Birren B."/>
        </authorList>
    </citation>
    <scope>NUCLEOTIDE SEQUENCE [LARGE SCALE GENOMIC DNA]</scope>
    <source>
        <strain evidence="3 4">PRA339</strain>
    </source>
</reference>
<dbReference type="CDD" id="cd01627">
    <property type="entry name" value="HAD_TPP"/>
    <property type="match status" value="1"/>
</dbReference>
<dbReference type="InterPro" id="IPR001830">
    <property type="entry name" value="Glyco_trans_20"/>
</dbReference>
<dbReference type="Proteomes" id="UP000030655">
    <property type="component" value="Unassembled WGS sequence"/>
</dbReference>
<dbReference type="GO" id="GO:0005829">
    <property type="term" value="C:cytosol"/>
    <property type="evidence" value="ECO:0007669"/>
    <property type="project" value="TreeGrafter"/>
</dbReference>
<dbReference type="GO" id="GO:0005992">
    <property type="term" value="P:trehalose biosynthetic process"/>
    <property type="evidence" value="ECO:0007669"/>
    <property type="project" value="InterPro"/>
</dbReference>
<evidence type="ECO:0000256" key="2">
    <source>
        <dbReference type="ARBA" id="ARBA00006330"/>
    </source>
</evidence>
<reference evidence="4" key="1">
    <citation type="submission" date="2013-02" db="EMBL/GenBank/DDBJ databases">
        <authorList>
            <consortium name="The Broad Institute Genome Sequencing Platform"/>
            <person name="Cuomo C."/>
            <person name="Becnel J."/>
            <person name="Sanscrainte N."/>
            <person name="Walker B."/>
            <person name="Young S.K."/>
            <person name="Zeng Q."/>
            <person name="Gargeya S."/>
            <person name="Fitzgerald M."/>
            <person name="Haas B."/>
            <person name="Abouelleil A."/>
            <person name="Alvarado L."/>
            <person name="Arachchi H.M."/>
            <person name="Berlin A.M."/>
            <person name="Chapman S.B."/>
            <person name="Dewar J."/>
            <person name="Goldberg J."/>
            <person name="Griggs A."/>
            <person name="Gujja S."/>
            <person name="Hansen M."/>
            <person name="Howarth C."/>
            <person name="Imamovic A."/>
            <person name="Larimer J."/>
            <person name="McCowan C."/>
            <person name="Murphy C."/>
            <person name="Neiman D."/>
            <person name="Pearson M."/>
            <person name="Priest M."/>
            <person name="Roberts A."/>
            <person name="Saif S."/>
            <person name="Shea T."/>
            <person name="Sisk P."/>
            <person name="Sykes S."/>
            <person name="Wortman J."/>
            <person name="Nusbaum C."/>
            <person name="Birren B."/>
        </authorList>
    </citation>
    <scope>NUCLEOTIDE SEQUENCE [LARGE SCALE GENOMIC DNA]</scope>
    <source>
        <strain evidence="4">PRA339</strain>
    </source>
</reference>
<dbReference type="InterPro" id="IPR003337">
    <property type="entry name" value="Trehalose_PPase"/>
</dbReference>
<dbReference type="SUPFAM" id="SSF53756">
    <property type="entry name" value="UDP-Glycosyltransferase/glycogen phosphorylase"/>
    <property type="match status" value="1"/>
</dbReference>
<keyword evidence="4" id="KW-1185">Reference proteome</keyword>
<name>A0A059EZB2_9MICR</name>
<dbReference type="Pfam" id="PF00982">
    <property type="entry name" value="Glyco_transf_20"/>
    <property type="match status" value="1"/>
</dbReference>
<dbReference type="Pfam" id="PF02358">
    <property type="entry name" value="Trehalose_PPase"/>
    <property type="match status" value="1"/>
</dbReference>
<comment type="similarity">
    <text evidence="1">In the N-terminal section; belongs to the glycosyltransferase 20 family.</text>
</comment>
<dbReference type="NCBIfam" id="TIGR00685">
    <property type="entry name" value="T6PP"/>
    <property type="match status" value="1"/>
</dbReference>
<dbReference type="PANTHER" id="PTHR10788:SF106">
    <property type="entry name" value="BCDNA.GH08860"/>
    <property type="match status" value="1"/>
</dbReference>
<evidence type="ECO:0000313" key="4">
    <source>
        <dbReference type="Proteomes" id="UP000030655"/>
    </source>
</evidence>
<dbReference type="Gene3D" id="3.40.50.1000">
    <property type="entry name" value="HAD superfamily/HAD-like"/>
    <property type="match status" value="1"/>
</dbReference>
<protein>
    <submittedName>
        <fullName evidence="3">Trehalose-phosphatase</fullName>
    </submittedName>
</protein>